<proteinExistence type="predicted"/>
<dbReference type="AlphaFoldDB" id="A0A9W6W2I1"/>
<evidence type="ECO:0000256" key="1">
    <source>
        <dbReference type="SAM" id="SignalP"/>
    </source>
</evidence>
<evidence type="ECO:0000313" key="2">
    <source>
        <dbReference type="EMBL" id="GLY86976.1"/>
    </source>
</evidence>
<name>A0A9W6W2I1_9ACTN</name>
<keyword evidence="3" id="KW-1185">Reference proteome</keyword>
<feature type="signal peptide" evidence="1">
    <location>
        <begin position="1"/>
        <end position="26"/>
    </location>
</feature>
<dbReference type="Proteomes" id="UP001165074">
    <property type="component" value="Unassembled WGS sequence"/>
</dbReference>
<dbReference type="RefSeq" id="WP_285575649.1">
    <property type="nucleotide sequence ID" value="NZ_BSTK01000007.1"/>
</dbReference>
<reference evidence="2" key="1">
    <citation type="submission" date="2023-03" db="EMBL/GenBank/DDBJ databases">
        <title>Actinoallomurus iriomotensis NBRC 103684.</title>
        <authorList>
            <person name="Ichikawa N."/>
            <person name="Sato H."/>
            <person name="Tonouchi N."/>
        </authorList>
    </citation>
    <scope>NUCLEOTIDE SEQUENCE</scope>
    <source>
        <strain evidence="2">NBRC 103684</strain>
    </source>
</reference>
<evidence type="ECO:0000313" key="3">
    <source>
        <dbReference type="Proteomes" id="UP001165074"/>
    </source>
</evidence>
<keyword evidence="1" id="KW-0732">Signal</keyword>
<feature type="chain" id="PRO_5040851885" evidence="1">
    <location>
        <begin position="27"/>
        <end position="255"/>
    </location>
</feature>
<gene>
    <name evidence="2" type="ORF">Airi02_049050</name>
</gene>
<sequence>MFKIHALAIATIFAAVCTAIGPGAMAASGNSPVTRTPSPAKDGIPETFAAHRMSPEECAHLHNAHPGTTCDTLSEKTVTEYGVTMRAQDEHGVVLGSQTIISDHPIGDDEQAVEPDPVCRQSDAMCADGAGWKGWKASSGCRSAYAWIQEKSSMFKTILYRYEHDMYYCFKKKRITSHSEDSKITKNDGQSYLRGTKYFRYFYNFANMGSRSGYASKGTGSIERCWVHYGCVGIHYPHVDLYAHADGTWYWSTQV</sequence>
<accession>A0A9W6W2I1</accession>
<organism evidence="2 3">
    <name type="scientific">Actinoallomurus iriomotensis</name>
    <dbReference type="NCBI Taxonomy" id="478107"/>
    <lineage>
        <taxon>Bacteria</taxon>
        <taxon>Bacillati</taxon>
        <taxon>Actinomycetota</taxon>
        <taxon>Actinomycetes</taxon>
        <taxon>Streptosporangiales</taxon>
        <taxon>Thermomonosporaceae</taxon>
        <taxon>Actinoallomurus</taxon>
    </lineage>
</organism>
<protein>
    <submittedName>
        <fullName evidence="2">Uncharacterized protein</fullName>
    </submittedName>
</protein>
<dbReference type="EMBL" id="BSTK01000007">
    <property type="protein sequence ID" value="GLY86976.1"/>
    <property type="molecule type" value="Genomic_DNA"/>
</dbReference>
<comment type="caution">
    <text evidence="2">The sequence shown here is derived from an EMBL/GenBank/DDBJ whole genome shotgun (WGS) entry which is preliminary data.</text>
</comment>